<sequence length="222" mass="25588">MSKKIISPFHGKPTTELFTDKSGNTAFRITPLAITPQRVKFAEFLAAISALGLSWGGFQILSNTPHPTDWLWPALLLGPWLSYPILNWFWRCILQTETRIEMTTDEFKFRSWSGWKSYDRKLPHKLSLIPHDKAQEEKDEYDLATRTGQQTIRKRYYGDSYHLSYDYLGQRNDVLTVFGYKDALAILARLKACDERLDQLANMGDGIALAPKDQWTKEPGEI</sequence>
<dbReference type="STRING" id="54398.Ga0074115_1573"/>
<evidence type="ECO:0000313" key="4">
    <source>
        <dbReference type="Proteomes" id="UP000051276"/>
    </source>
</evidence>
<gene>
    <name evidence="2" type="ORF">Ga0074115_1573</name>
    <name evidence="3" type="ORF">Ga0076813_10166</name>
</gene>
<evidence type="ECO:0000256" key="1">
    <source>
        <dbReference type="SAM" id="Phobius"/>
    </source>
</evidence>
<keyword evidence="1" id="KW-1133">Transmembrane helix</keyword>
<dbReference type="EMBL" id="LDXT01000040">
    <property type="protein sequence ID" value="KRT56573.1"/>
    <property type="molecule type" value="Genomic_DNA"/>
</dbReference>
<organism evidence="3 4">
    <name type="scientific">endosymbiont of Ridgeia piscesae</name>
    <dbReference type="NCBI Taxonomy" id="54398"/>
    <lineage>
        <taxon>Bacteria</taxon>
        <taxon>Pseudomonadati</taxon>
        <taxon>Pseudomonadota</taxon>
        <taxon>Gammaproteobacteria</taxon>
        <taxon>sulfur-oxidizing symbionts</taxon>
    </lineage>
</organism>
<evidence type="ECO:0000313" key="2">
    <source>
        <dbReference type="EMBL" id="KRT56573.1"/>
    </source>
</evidence>
<keyword evidence="5" id="KW-1185">Reference proteome</keyword>
<dbReference type="Proteomes" id="UP000051634">
    <property type="component" value="Unassembled WGS sequence"/>
</dbReference>
<comment type="caution">
    <text evidence="3">The sequence shown here is derived from an EMBL/GenBank/DDBJ whole genome shotgun (WGS) entry which is preliminary data.</text>
</comment>
<dbReference type="OrthoDB" id="6973801at2"/>
<dbReference type="RefSeq" id="WP_057957053.1">
    <property type="nucleotide sequence ID" value="NZ_KQ556989.1"/>
</dbReference>
<accession>A0A0T5Z1J8</accession>
<keyword evidence="1" id="KW-0812">Transmembrane</keyword>
<feature type="transmembrane region" description="Helical" evidence="1">
    <location>
        <begin position="41"/>
        <end position="58"/>
    </location>
</feature>
<keyword evidence="1" id="KW-0472">Membrane</keyword>
<evidence type="ECO:0000313" key="3">
    <source>
        <dbReference type="EMBL" id="KRT56722.1"/>
    </source>
</evidence>
<name>A0A0T5Z1J8_9GAMM</name>
<dbReference type="AlphaFoldDB" id="A0A0T5Z1J8"/>
<feature type="transmembrane region" description="Helical" evidence="1">
    <location>
        <begin position="70"/>
        <end position="90"/>
    </location>
</feature>
<evidence type="ECO:0000313" key="5">
    <source>
        <dbReference type="Proteomes" id="UP000051634"/>
    </source>
</evidence>
<reference evidence="4 5" key="1">
    <citation type="submission" date="2015-11" db="EMBL/GenBank/DDBJ databases">
        <title>The genome of Candidatus Endoriftia persephone in Ridgeia piscesae and population structure of the North Eastern Pacific vestimentiferan symbionts.</title>
        <authorList>
            <person name="Perez M."/>
            <person name="Juniper K.S."/>
        </authorList>
    </citation>
    <scope>NUCLEOTIDE SEQUENCE [LARGE SCALE GENOMIC DNA]</scope>
    <source>
        <strain evidence="3">Ind10</strain>
        <strain evidence="2">Ind11</strain>
    </source>
</reference>
<protein>
    <submittedName>
        <fullName evidence="3">Uncharacterized protein</fullName>
    </submittedName>
</protein>
<dbReference type="Proteomes" id="UP000051276">
    <property type="component" value="Unassembled WGS sequence"/>
</dbReference>
<proteinExistence type="predicted"/>
<dbReference type="EMBL" id="LMXI01000678">
    <property type="protein sequence ID" value="KRT56722.1"/>
    <property type="molecule type" value="Genomic_DNA"/>
</dbReference>